<keyword evidence="12" id="KW-1185">Reference proteome</keyword>
<name>T1HM33_RHOPR</name>
<dbReference type="Pfam" id="PF00096">
    <property type="entry name" value="zf-C2H2"/>
    <property type="match status" value="5"/>
</dbReference>
<dbReference type="InterPro" id="IPR013087">
    <property type="entry name" value="Znf_C2H2_type"/>
</dbReference>
<dbReference type="Gene3D" id="3.30.160.60">
    <property type="entry name" value="Classic Zinc Finger"/>
    <property type="match status" value="8"/>
</dbReference>
<dbReference type="EnsemblMetazoa" id="RPRC005107-RA">
    <property type="protein sequence ID" value="RPRC005107-PA"/>
    <property type="gene ID" value="RPRC005107"/>
</dbReference>
<accession>T1HM33</accession>
<dbReference type="OMA" id="EQYECKE"/>
<keyword evidence="7" id="KW-0804">Transcription</keyword>
<evidence type="ECO:0000256" key="9">
    <source>
        <dbReference type="SAM" id="MobiDB-lite"/>
    </source>
</evidence>
<feature type="domain" description="C2H2-type" evidence="10">
    <location>
        <begin position="286"/>
        <end position="313"/>
    </location>
</feature>
<dbReference type="GO" id="GO:0001228">
    <property type="term" value="F:DNA-binding transcription activator activity, RNA polymerase II-specific"/>
    <property type="evidence" value="ECO:0007669"/>
    <property type="project" value="TreeGrafter"/>
</dbReference>
<dbReference type="FunFam" id="3.30.160.60:FF:000100">
    <property type="entry name" value="Zinc finger 45-like"/>
    <property type="match status" value="2"/>
</dbReference>
<dbReference type="GO" id="GO:0000978">
    <property type="term" value="F:RNA polymerase II cis-regulatory region sequence-specific DNA binding"/>
    <property type="evidence" value="ECO:0007669"/>
    <property type="project" value="TreeGrafter"/>
</dbReference>
<dbReference type="GO" id="GO:0005634">
    <property type="term" value="C:nucleus"/>
    <property type="evidence" value="ECO:0007669"/>
    <property type="project" value="UniProtKB-SubCell"/>
</dbReference>
<feature type="domain" description="C2H2-type" evidence="10">
    <location>
        <begin position="354"/>
        <end position="381"/>
    </location>
</feature>
<evidence type="ECO:0000256" key="7">
    <source>
        <dbReference type="ARBA" id="ARBA00023163"/>
    </source>
</evidence>
<sequence length="558" mass="63580">MESFVELTFQSDEHCLPIDIHLGRKSTEDSNCDTLDKKEVENVSAYKMTFTGLTVVDPSSVEDAKGTFSELSIEQRGSSLEQNHLFYINETPLSQIMQPVADNHCVILEVDRTDDPLTNALIQIATSEVKSSSTLSNDSVEEMAVSSEVEHAIESILNDVTSSDIKVSNEQNNDESKNNNNKGDKGTQKGKRTKKEKTEEQYECKECGKTYREKSHLATHSRAHINVRNFCCEVCGQRFKTKANLYFHSQTHSDTPFTCTECNKTFQERRILKRHIRVVHSHKELHKCNQCEKAFKSATVLSLHYTLHTGSKPFRCSMCPKTFVYKSTLATHVNQFHQCTTCLPSACRHSSRPWLCPVCGKGFSLKGTLNTHMRTHDPEKHFKCTECPKSFAHKQSYETHMKWHKGEGPQYKCDQCAKSYFNVFALRRHYLKHISQKNFICAICSKAYWMKDALKVHMRTHTNVRPFQCQRCPKAFLHKHTLEGHIIKSHQQEQQVAVRKELPLTPVVPVSSATLAPPTLPSIGPQHLVYYQLAPSLQTISHKEISSNESTSHVSHLL</sequence>
<evidence type="ECO:0000256" key="1">
    <source>
        <dbReference type="ARBA" id="ARBA00004123"/>
    </source>
</evidence>
<evidence type="ECO:0000313" key="11">
    <source>
        <dbReference type="EnsemblMetazoa" id="RPRC005107-PA"/>
    </source>
</evidence>
<protein>
    <recommendedName>
        <fullName evidence="10">C2H2-type domain-containing protein</fullName>
    </recommendedName>
</protein>
<feature type="domain" description="C2H2-type" evidence="10">
    <location>
        <begin position="257"/>
        <end position="285"/>
    </location>
</feature>
<dbReference type="SMART" id="SM00355">
    <property type="entry name" value="ZnF_C2H2"/>
    <property type="match status" value="10"/>
</dbReference>
<proteinExistence type="predicted"/>
<dbReference type="GO" id="GO:0008270">
    <property type="term" value="F:zinc ion binding"/>
    <property type="evidence" value="ECO:0007669"/>
    <property type="project" value="UniProtKB-KW"/>
</dbReference>
<comment type="subcellular location">
    <subcellularLocation>
        <location evidence="1">Nucleus</location>
    </subcellularLocation>
</comment>
<evidence type="ECO:0000256" key="2">
    <source>
        <dbReference type="ARBA" id="ARBA00022723"/>
    </source>
</evidence>
<evidence type="ECO:0000256" key="5">
    <source>
        <dbReference type="ARBA" id="ARBA00022833"/>
    </source>
</evidence>
<feature type="domain" description="C2H2-type" evidence="10">
    <location>
        <begin position="411"/>
        <end position="438"/>
    </location>
</feature>
<feature type="domain" description="C2H2-type" evidence="10">
    <location>
        <begin position="439"/>
        <end position="466"/>
    </location>
</feature>
<evidence type="ECO:0000256" key="6">
    <source>
        <dbReference type="ARBA" id="ARBA00023015"/>
    </source>
</evidence>
<feature type="compositionally biased region" description="Basic and acidic residues" evidence="9">
    <location>
        <begin position="174"/>
        <end position="187"/>
    </location>
</feature>
<dbReference type="PROSITE" id="PS50157">
    <property type="entry name" value="ZINC_FINGER_C2H2_2"/>
    <property type="match status" value="10"/>
</dbReference>
<dbReference type="Proteomes" id="UP000015103">
    <property type="component" value="Unassembled WGS sequence"/>
</dbReference>
<dbReference type="STRING" id="13249.T1HM33"/>
<dbReference type="SUPFAM" id="SSF57667">
    <property type="entry name" value="beta-beta-alpha zinc fingers"/>
    <property type="match status" value="6"/>
</dbReference>
<keyword evidence="4" id="KW-0863">Zinc-finger</keyword>
<keyword evidence="2" id="KW-0479">Metal-binding</keyword>
<dbReference type="FunFam" id="3.30.160.60:FF:000086">
    <property type="entry name" value="transcription factor E4F1 isoform X1"/>
    <property type="match status" value="1"/>
</dbReference>
<keyword evidence="8" id="KW-0539">Nucleus</keyword>
<reference evidence="11" key="1">
    <citation type="submission" date="2015-05" db="UniProtKB">
        <authorList>
            <consortium name="EnsemblMetazoa"/>
        </authorList>
    </citation>
    <scope>IDENTIFICATION</scope>
</reference>
<dbReference type="Pfam" id="PF13912">
    <property type="entry name" value="zf-C2H2_6"/>
    <property type="match status" value="1"/>
</dbReference>
<keyword evidence="3" id="KW-0677">Repeat</keyword>
<dbReference type="FunFam" id="3.30.160.60:FF:000062">
    <property type="entry name" value="RB-associated KRAB zinc finger protein-like"/>
    <property type="match status" value="1"/>
</dbReference>
<feature type="domain" description="C2H2-type" evidence="10">
    <location>
        <begin position="230"/>
        <end position="257"/>
    </location>
</feature>
<keyword evidence="6" id="KW-0805">Transcription regulation</keyword>
<dbReference type="VEuPathDB" id="VectorBase:RPRC005107"/>
<dbReference type="HOGENOM" id="CLU_488634_0_0_1"/>
<dbReference type="PANTHER" id="PTHR24393">
    <property type="entry name" value="ZINC FINGER PROTEIN"/>
    <property type="match status" value="1"/>
</dbReference>
<feature type="domain" description="C2H2-type" evidence="10">
    <location>
        <begin position="314"/>
        <end position="337"/>
    </location>
</feature>
<organism evidence="11 12">
    <name type="scientific">Rhodnius prolixus</name>
    <name type="common">Triatomid bug</name>
    <dbReference type="NCBI Taxonomy" id="13249"/>
    <lineage>
        <taxon>Eukaryota</taxon>
        <taxon>Metazoa</taxon>
        <taxon>Ecdysozoa</taxon>
        <taxon>Arthropoda</taxon>
        <taxon>Hexapoda</taxon>
        <taxon>Insecta</taxon>
        <taxon>Pterygota</taxon>
        <taxon>Neoptera</taxon>
        <taxon>Paraneoptera</taxon>
        <taxon>Hemiptera</taxon>
        <taxon>Heteroptera</taxon>
        <taxon>Panheteroptera</taxon>
        <taxon>Cimicomorpha</taxon>
        <taxon>Reduviidae</taxon>
        <taxon>Triatominae</taxon>
        <taxon>Rhodnius</taxon>
    </lineage>
</organism>
<dbReference type="InterPro" id="IPR036236">
    <property type="entry name" value="Znf_C2H2_sf"/>
</dbReference>
<dbReference type="InParanoid" id="T1HM33"/>
<feature type="domain" description="C2H2-type" evidence="10">
    <location>
        <begin position="382"/>
        <end position="409"/>
    </location>
</feature>
<dbReference type="AlphaFoldDB" id="T1HM33"/>
<dbReference type="eggNOG" id="KOG1721">
    <property type="taxonomic scope" value="Eukaryota"/>
</dbReference>
<evidence type="ECO:0000256" key="3">
    <source>
        <dbReference type="ARBA" id="ARBA00022737"/>
    </source>
</evidence>
<dbReference type="FunFam" id="3.30.160.60:FF:000145">
    <property type="entry name" value="Zinc finger protein 574"/>
    <property type="match status" value="1"/>
</dbReference>
<dbReference type="EMBL" id="ACPB03009472">
    <property type="status" value="NOT_ANNOTATED_CDS"/>
    <property type="molecule type" value="Genomic_DNA"/>
</dbReference>
<dbReference type="PROSITE" id="PS00028">
    <property type="entry name" value="ZINC_FINGER_C2H2_1"/>
    <property type="match status" value="10"/>
</dbReference>
<evidence type="ECO:0000313" key="12">
    <source>
        <dbReference type="Proteomes" id="UP000015103"/>
    </source>
</evidence>
<feature type="domain" description="C2H2-type" evidence="10">
    <location>
        <begin position="202"/>
        <end position="229"/>
    </location>
</feature>
<evidence type="ECO:0000256" key="4">
    <source>
        <dbReference type="ARBA" id="ARBA00022771"/>
    </source>
</evidence>
<dbReference type="FunFam" id="3.30.160.60:FF:000065">
    <property type="entry name" value="B-cell CLL/lymphoma 6, member B"/>
    <property type="match status" value="1"/>
</dbReference>
<evidence type="ECO:0000256" key="8">
    <source>
        <dbReference type="ARBA" id="ARBA00023242"/>
    </source>
</evidence>
<dbReference type="PANTHER" id="PTHR24393:SF150">
    <property type="entry name" value="GDNF-INDUCIBLE ZINC FINGER PROTEIN 1"/>
    <property type="match status" value="1"/>
</dbReference>
<feature type="domain" description="C2H2-type" evidence="10">
    <location>
        <begin position="467"/>
        <end position="495"/>
    </location>
</feature>
<keyword evidence="5" id="KW-0862">Zinc</keyword>
<feature type="region of interest" description="Disordered" evidence="9">
    <location>
        <begin position="168"/>
        <end position="195"/>
    </location>
</feature>
<evidence type="ECO:0000259" key="10">
    <source>
        <dbReference type="PROSITE" id="PS50157"/>
    </source>
</evidence>